<dbReference type="OrthoDB" id="572373at2"/>
<reference evidence="2 3" key="1">
    <citation type="submission" date="2016-10" db="EMBL/GenBank/DDBJ databases">
        <authorList>
            <person name="de Groot N.N."/>
        </authorList>
    </citation>
    <scope>NUCLEOTIDE SEQUENCE [LARGE SCALE GENOMIC DNA]</scope>
    <source>
        <strain evidence="2 3">DSM 21741</strain>
    </source>
</reference>
<feature type="transmembrane region" description="Helical" evidence="1">
    <location>
        <begin position="131"/>
        <end position="148"/>
    </location>
</feature>
<dbReference type="RefSeq" id="WP_091410583.1">
    <property type="nucleotide sequence ID" value="NZ_LT629749.1"/>
</dbReference>
<dbReference type="AlphaFoldDB" id="A0A1H1NQ51"/>
<gene>
    <name evidence="2" type="ORF">SAMN04488543_0917</name>
</gene>
<dbReference type="EMBL" id="LT629749">
    <property type="protein sequence ID" value="SDS01136.1"/>
    <property type="molecule type" value="Genomic_DNA"/>
</dbReference>
<protein>
    <recommendedName>
        <fullName evidence="4">DUF4383 domain-containing protein</fullName>
    </recommendedName>
</protein>
<dbReference type="Pfam" id="PF14325">
    <property type="entry name" value="DUF4383"/>
    <property type="match status" value="1"/>
</dbReference>
<keyword evidence="3" id="KW-1185">Reference proteome</keyword>
<evidence type="ECO:0000313" key="3">
    <source>
        <dbReference type="Proteomes" id="UP000199092"/>
    </source>
</evidence>
<evidence type="ECO:0000313" key="2">
    <source>
        <dbReference type="EMBL" id="SDS01136.1"/>
    </source>
</evidence>
<accession>A0A1H1NQ51</accession>
<dbReference type="STRING" id="546871.SAMN04488543_0917"/>
<feature type="transmembrane region" description="Helical" evidence="1">
    <location>
        <begin position="24"/>
        <end position="44"/>
    </location>
</feature>
<feature type="transmembrane region" description="Helical" evidence="1">
    <location>
        <begin position="93"/>
        <end position="111"/>
    </location>
</feature>
<proteinExistence type="predicted"/>
<organism evidence="2 3">
    <name type="scientific">Friedmanniella luteola</name>
    <dbReference type="NCBI Taxonomy" id="546871"/>
    <lineage>
        <taxon>Bacteria</taxon>
        <taxon>Bacillati</taxon>
        <taxon>Actinomycetota</taxon>
        <taxon>Actinomycetes</taxon>
        <taxon>Propionibacteriales</taxon>
        <taxon>Nocardioidaceae</taxon>
        <taxon>Friedmanniella</taxon>
    </lineage>
</organism>
<feature type="transmembrane region" description="Helical" evidence="1">
    <location>
        <begin position="64"/>
        <end position="86"/>
    </location>
</feature>
<name>A0A1H1NQ51_9ACTN</name>
<keyword evidence="1" id="KW-1133">Transmembrane helix</keyword>
<keyword evidence="1" id="KW-0472">Membrane</keyword>
<sequence>MSTASQSGTGATTHGRGPTDVQKAARLVGIVFLAVGVLGFIPGITTNYDTLQFASHHSEAKLLGLFQVSILHNIVHLLFGVAGLVLSRSIRGAKNYLIGGGVIYLVLFVYGLAVGNDSDANFVPLNVADDILHLVLGLGMIALGALLTRRPDVERHTDVANA</sequence>
<dbReference type="Proteomes" id="UP000199092">
    <property type="component" value="Chromosome I"/>
</dbReference>
<keyword evidence="1" id="KW-0812">Transmembrane</keyword>
<evidence type="ECO:0008006" key="4">
    <source>
        <dbReference type="Google" id="ProtNLM"/>
    </source>
</evidence>
<evidence type="ECO:0000256" key="1">
    <source>
        <dbReference type="SAM" id="Phobius"/>
    </source>
</evidence>